<reference evidence="2 3" key="1">
    <citation type="journal article" date="2016" name="Mol. Biol. Evol.">
        <title>Comparative Genomics of Early-Diverging Mushroom-Forming Fungi Provides Insights into the Origins of Lignocellulose Decay Capabilities.</title>
        <authorList>
            <person name="Nagy L.G."/>
            <person name="Riley R."/>
            <person name="Tritt A."/>
            <person name="Adam C."/>
            <person name="Daum C."/>
            <person name="Floudas D."/>
            <person name="Sun H."/>
            <person name="Yadav J.S."/>
            <person name="Pangilinan J."/>
            <person name="Larsson K.H."/>
            <person name="Matsuura K."/>
            <person name="Barry K."/>
            <person name="Labutti K."/>
            <person name="Kuo R."/>
            <person name="Ohm R.A."/>
            <person name="Bhattacharya S.S."/>
            <person name="Shirouzu T."/>
            <person name="Yoshinaga Y."/>
            <person name="Martin F.M."/>
            <person name="Grigoriev I.V."/>
            <person name="Hibbett D.S."/>
        </authorList>
    </citation>
    <scope>NUCLEOTIDE SEQUENCE [LARGE SCALE GENOMIC DNA]</scope>
    <source>
        <strain evidence="2 3">CBS 109695</strain>
    </source>
</reference>
<dbReference type="Pfam" id="PF00172">
    <property type="entry name" value="Zn_clus"/>
    <property type="match status" value="1"/>
</dbReference>
<proteinExistence type="predicted"/>
<evidence type="ECO:0000313" key="2">
    <source>
        <dbReference type="EMBL" id="KZP05384.1"/>
    </source>
</evidence>
<dbReference type="EMBL" id="KV417843">
    <property type="protein sequence ID" value="KZP05384.1"/>
    <property type="molecule type" value="Genomic_DNA"/>
</dbReference>
<dbReference type="InterPro" id="IPR001138">
    <property type="entry name" value="Zn2Cys6_DnaBD"/>
</dbReference>
<keyword evidence="3" id="KW-1185">Reference proteome</keyword>
<dbReference type="GO" id="GO:0008270">
    <property type="term" value="F:zinc ion binding"/>
    <property type="evidence" value="ECO:0007669"/>
    <property type="project" value="InterPro"/>
</dbReference>
<evidence type="ECO:0000259" key="1">
    <source>
        <dbReference type="Pfam" id="PF00172"/>
    </source>
</evidence>
<gene>
    <name evidence="2" type="ORF">FIBSPDRAFT_877585</name>
</gene>
<accession>A0A167VUG1</accession>
<dbReference type="Proteomes" id="UP000076532">
    <property type="component" value="Unassembled WGS sequence"/>
</dbReference>
<evidence type="ECO:0000313" key="3">
    <source>
        <dbReference type="Proteomes" id="UP000076532"/>
    </source>
</evidence>
<dbReference type="GO" id="GO:0000981">
    <property type="term" value="F:DNA-binding transcription factor activity, RNA polymerase II-specific"/>
    <property type="evidence" value="ECO:0007669"/>
    <property type="project" value="InterPro"/>
</dbReference>
<dbReference type="SUPFAM" id="SSF57701">
    <property type="entry name" value="Zn2/Cys6 DNA-binding domain"/>
    <property type="match status" value="1"/>
</dbReference>
<name>A0A167VUG1_9AGAM</name>
<dbReference type="InterPro" id="IPR036864">
    <property type="entry name" value="Zn2-C6_fun-type_DNA-bd_sf"/>
</dbReference>
<protein>
    <recommendedName>
        <fullName evidence="1">Zn(2)-C6 fungal-type domain-containing protein</fullName>
    </recommendedName>
</protein>
<dbReference type="AlphaFoldDB" id="A0A167VUG1"/>
<organism evidence="2 3">
    <name type="scientific">Athelia psychrophila</name>
    <dbReference type="NCBI Taxonomy" id="1759441"/>
    <lineage>
        <taxon>Eukaryota</taxon>
        <taxon>Fungi</taxon>
        <taxon>Dikarya</taxon>
        <taxon>Basidiomycota</taxon>
        <taxon>Agaricomycotina</taxon>
        <taxon>Agaricomycetes</taxon>
        <taxon>Agaricomycetidae</taxon>
        <taxon>Atheliales</taxon>
        <taxon>Atheliaceae</taxon>
        <taxon>Athelia</taxon>
    </lineage>
</organism>
<sequence>MAPPPLRQAESGPIPEETLLFRRICVLTGGAQETDARETNTTAIKIAGLPGLFKTSTKTVTACDRCSKMHLGCKEIVEALGCQRCRAKGLQCYFSWPSLTILEHISARTILNSSIEIHAFGGRLHVTTRRTRVLVPLVDVRPF</sequence>
<dbReference type="Gene3D" id="4.10.240.10">
    <property type="entry name" value="Zn(2)-C6 fungal-type DNA-binding domain"/>
    <property type="match status" value="1"/>
</dbReference>
<feature type="domain" description="Zn(2)-C6 fungal-type" evidence="1">
    <location>
        <begin position="61"/>
        <end position="95"/>
    </location>
</feature>